<keyword evidence="9" id="KW-0812">Transmembrane</keyword>
<comment type="caution">
    <text evidence="11">The sequence shown here is derived from an EMBL/GenBank/DDBJ whole genome shotgun (WGS) entry which is preliminary data.</text>
</comment>
<dbReference type="PANTHER" id="PTHR24421:SF10">
    <property type="entry name" value="NITRATE_NITRITE SENSOR PROTEIN NARQ"/>
    <property type="match status" value="1"/>
</dbReference>
<evidence type="ECO:0000256" key="7">
    <source>
        <dbReference type="ARBA" id="ARBA00022840"/>
    </source>
</evidence>
<keyword evidence="6 11" id="KW-0418">Kinase</keyword>
<dbReference type="RefSeq" id="WP_117853573.1">
    <property type="nucleotide sequence ID" value="NZ_JACOOT010000002.1"/>
</dbReference>
<keyword evidence="8" id="KW-0902">Two-component regulatory system</keyword>
<comment type="catalytic activity">
    <reaction evidence="1">
        <text>ATP + protein L-histidine = ADP + protein N-phospho-L-histidine.</text>
        <dbReference type="EC" id="2.7.13.3"/>
    </reaction>
</comment>
<keyword evidence="3" id="KW-0597">Phosphoprotein</keyword>
<evidence type="ECO:0000256" key="8">
    <source>
        <dbReference type="ARBA" id="ARBA00023012"/>
    </source>
</evidence>
<evidence type="ECO:0000256" key="1">
    <source>
        <dbReference type="ARBA" id="ARBA00000085"/>
    </source>
</evidence>
<protein>
    <recommendedName>
        <fullName evidence="2">histidine kinase</fullName>
        <ecNumber evidence="2">2.7.13.3</ecNumber>
    </recommendedName>
</protein>
<dbReference type="InterPro" id="IPR036890">
    <property type="entry name" value="HATPase_C_sf"/>
</dbReference>
<sequence>MGYFTDCGLLVLLSFLRLFYRLPDAGFLIAFLCTVILVCSTYALGKKCIRIVLGAGMGLLALVIPEMFFFYPCLFYLFFCEKMPLLALGAWALLVCRTMGSWENGLFFAAAGSLGLLFAFFMERNTRKCSSLEEELKRTRDDSRERDLLLSQKNKALLEKQDYEIYNATLKERNRIAREIHDNVGHVLSRSILMLGAARTMNKEAGLAALLENLEDSLNFAMNSIRSSVHDLHDEAVNLREAEEGLVRDFTFCQAELTYDMTQEIPREVKYCFISITKEAFANIMKHSNATRVQLILREHPALYQMCVEDNGTGVVYDPGNAGIGILNMKDRVKALGGTLQISTRKGFRIFITIPK</sequence>
<keyword evidence="4" id="KW-0808">Transferase</keyword>
<accession>A0A8I0AFZ8</accession>
<name>A0A8I0AFZ8_9FIRM</name>
<evidence type="ECO:0000256" key="9">
    <source>
        <dbReference type="SAM" id="Phobius"/>
    </source>
</evidence>
<feature type="transmembrane region" description="Helical" evidence="9">
    <location>
        <begin position="25"/>
        <end position="44"/>
    </location>
</feature>
<dbReference type="InterPro" id="IPR050482">
    <property type="entry name" value="Sensor_HK_TwoCompSys"/>
</dbReference>
<feature type="domain" description="Signal transduction histidine kinase subgroup 3 dimerisation and phosphoacceptor" evidence="10">
    <location>
        <begin position="172"/>
        <end position="235"/>
    </location>
</feature>
<dbReference type="EMBL" id="JACOOT010000002">
    <property type="protein sequence ID" value="MBC5649589.1"/>
    <property type="molecule type" value="Genomic_DNA"/>
</dbReference>
<gene>
    <name evidence="11" type="ORF">H8S54_00235</name>
</gene>
<evidence type="ECO:0000256" key="4">
    <source>
        <dbReference type="ARBA" id="ARBA00022679"/>
    </source>
</evidence>
<dbReference type="SUPFAM" id="SSF55874">
    <property type="entry name" value="ATPase domain of HSP90 chaperone/DNA topoisomerase II/histidine kinase"/>
    <property type="match status" value="1"/>
</dbReference>
<dbReference type="CDD" id="cd16917">
    <property type="entry name" value="HATPase_UhpB-NarQ-NarX-like"/>
    <property type="match status" value="1"/>
</dbReference>
<feature type="transmembrane region" description="Helical" evidence="9">
    <location>
        <begin position="51"/>
        <end position="69"/>
    </location>
</feature>
<evidence type="ECO:0000313" key="12">
    <source>
        <dbReference type="Proteomes" id="UP000652847"/>
    </source>
</evidence>
<keyword evidence="12" id="KW-1185">Reference proteome</keyword>
<evidence type="ECO:0000256" key="6">
    <source>
        <dbReference type="ARBA" id="ARBA00022777"/>
    </source>
</evidence>
<evidence type="ECO:0000313" key="11">
    <source>
        <dbReference type="EMBL" id="MBC5649589.1"/>
    </source>
</evidence>
<dbReference type="GO" id="GO:0005524">
    <property type="term" value="F:ATP binding"/>
    <property type="evidence" value="ECO:0007669"/>
    <property type="project" value="UniProtKB-KW"/>
</dbReference>
<evidence type="ECO:0000256" key="3">
    <source>
        <dbReference type="ARBA" id="ARBA00022553"/>
    </source>
</evidence>
<dbReference type="PANTHER" id="PTHR24421">
    <property type="entry name" value="NITRATE/NITRITE SENSOR PROTEIN NARX-RELATED"/>
    <property type="match status" value="1"/>
</dbReference>
<dbReference type="EC" id="2.7.13.3" evidence="2"/>
<evidence type="ECO:0000256" key="5">
    <source>
        <dbReference type="ARBA" id="ARBA00022741"/>
    </source>
</evidence>
<keyword evidence="5" id="KW-0547">Nucleotide-binding</keyword>
<evidence type="ECO:0000256" key="2">
    <source>
        <dbReference type="ARBA" id="ARBA00012438"/>
    </source>
</evidence>
<dbReference type="GO" id="GO:0016020">
    <property type="term" value="C:membrane"/>
    <property type="evidence" value="ECO:0007669"/>
    <property type="project" value="InterPro"/>
</dbReference>
<dbReference type="GO" id="GO:0046983">
    <property type="term" value="F:protein dimerization activity"/>
    <property type="evidence" value="ECO:0007669"/>
    <property type="project" value="InterPro"/>
</dbReference>
<dbReference type="AlphaFoldDB" id="A0A8I0AFZ8"/>
<organism evidence="11 12">
    <name type="scientific">Blautia segnis</name>
    <dbReference type="NCBI Taxonomy" id="2763030"/>
    <lineage>
        <taxon>Bacteria</taxon>
        <taxon>Bacillati</taxon>
        <taxon>Bacillota</taxon>
        <taxon>Clostridia</taxon>
        <taxon>Lachnospirales</taxon>
        <taxon>Lachnospiraceae</taxon>
        <taxon>Blautia</taxon>
    </lineage>
</organism>
<dbReference type="Proteomes" id="UP000652847">
    <property type="component" value="Unassembled WGS sequence"/>
</dbReference>
<dbReference type="Gene3D" id="1.20.5.1930">
    <property type="match status" value="1"/>
</dbReference>
<evidence type="ECO:0000259" key="10">
    <source>
        <dbReference type="Pfam" id="PF07730"/>
    </source>
</evidence>
<dbReference type="GO" id="GO:0000155">
    <property type="term" value="F:phosphorelay sensor kinase activity"/>
    <property type="evidence" value="ECO:0007669"/>
    <property type="project" value="InterPro"/>
</dbReference>
<keyword evidence="9" id="KW-0472">Membrane</keyword>
<reference evidence="11 12" key="1">
    <citation type="submission" date="2020-08" db="EMBL/GenBank/DDBJ databases">
        <title>Genome public.</title>
        <authorList>
            <person name="Liu C."/>
            <person name="Sun Q."/>
        </authorList>
    </citation>
    <scope>NUCLEOTIDE SEQUENCE [LARGE SCALE GENOMIC DNA]</scope>
    <source>
        <strain evidence="11 12">BX17</strain>
    </source>
</reference>
<dbReference type="InterPro" id="IPR011712">
    <property type="entry name" value="Sig_transdc_His_kin_sub3_dim/P"/>
</dbReference>
<keyword evidence="7" id="KW-0067">ATP-binding</keyword>
<proteinExistence type="predicted"/>
<dbReference type="Pfam" id="PF07730">
    <property type="entry name" value="HisKA_3"/>
    <property type="match status" value="1"/>
</dbReference>
<dbReference type="Gene3D" id="3.30.565.10">
    <property type="entry name" value="Histidine kinase-like ATPase, C-terminal domain"/>
    <property type="match status" value="1"/>
</dbReference>
<keyword evidence="9" id="KW-1133">Transmembrane helix</keyword>
<feature type="transmembrane region" description="Helical" evidence="9">
    <location>
        <begin position="106"/>
        <end position="122"/>
    </location>
</feature>